<evidence type="ECO:0000313" key="6">
    <source>
        <dbReference type="EMBL" id="SMD46409.1"/>
    </source>
</evidence>
<dbReference type="EMBL" id="LT838813">
    <property type="protein sequence ID" value="SMD46409.1"/>
    <property type="molecule type" value="Genomic_DNA"/>
</dbReference>
<evidence type="ECO:0000256" key="3">
    <source>
        <dbReference type="ARBA" id="ARBA00022679"/>
    </source>
</evidence>
<name>A0A1W2HC01_9BACT</name>
<sequence>MAIFYLLFGIVYTGLLVELLLLWHRKYTNPLKGFESPMVSLLVSFRNEKDILGYFFECIISLSYRNLEVLFINDHSNDGGNEVLQGLIDNHPSLPFPVYILENKGIGKKAAIDTGIASAQADLIFCTDADCRVPENWIENKLGHFENPKVKMVGGPVMTSGQKGFFQKFQQIDWASILLVTKAGFEINSPLMCSAANLAYRKSAFLAVEGYQGNDMILSGDDEFLLKKFVKKFGPESVVYQNHMEDLVYTQPQQNWRSLFDQRSRWASKWNTHGSFNHLLGSIIPVLFQFVFLSSFLLMVIGALDLWVFIFIWIAKVGSERIVLGKVLQQYGIKHHFFWFFLVSVFHPFYVIIIVFRILFFKNEWKGRRVFSNI</sequence>
<dbReference type="PANTHER" id="PTHR43630:SF1">
    <property type="entry name" value="POLY-BETA-1,6-N-ACETYL-D-GLUCOSAMINE SYNTHASE"/>
    <property type="match status" value="1"/>
</dbReference>
<dbReference type="GO" id="GO:0016757">
    <property type="term" value="F:glycosyltransferase activity"/>
    <property type="evidence" value="ECO:0007669"/>
    <property type="project" value="UniProtKB-KW"/>
</dbReference>
<dbReference type="InterPro" id="IPR001173">
    <property type="entry name" value="Glyco_trans_2-like"/>
</dbReference>
<keyword evidence="3 6" id="KW-0808">Transferase</keyword>
<gene>
    <name evidence="6" type="ORF">SAMN00777080_5099</name>
</gene>
<protein>
    <submittedName>
        <fullName evidence="6">Glycosyltransferase, catalytic subunit of cellulose synthase and poly-beta-1,6-N-acetylglucosamine synthase</fullName>
    </submittedName>
</protein>
<reference evidence="7" key="1">
    <citation type="submission" date="2017-04" db="EMBL/GenBank/DDBJ databases">
        <authorList>
            <person name="Varghese N."/>
            <person name="Submissions S."/>
        </authorList>
    </citation>
    <scope>NUCLEOTIDE SEQUENCE [LARGE SCALE GENOMIC DNA]</scope>
    <source>
        <strain evidence="7">DSM 16537</strain>
    </source>
</reference>
<keyword evidence="4" id="KW-0472">Membrane</keyword>
<proteinExistence type="inferred from homology"/>
<dbReference type="Proteomes" id="UP000192333">
    <property type="component" value="Chromosome I"/>
</dbReference>
<dbReference type="Pfam" id="PF00535">
    <property type="entry name" value="Glycos_transf_2"/>
    <property type="match status" value="1"/>
</dbReference>
<feature type="domain" description="Glycosyltransferase 2-like" evidence="5">
    <location>
        <begin position="40"/>
        <end position="205"/>
    </location>
</feature>
<dbReference type="RefSeq" id="WP_084123319.1">
    <property type="nucleotide sequence ID" value="NZ_LT838813.1"/>
</dbReference>
<keyword evidence="7" id="KW-1185">Reference proteome</keyword>
<dbReference type="SUPFAM" id="SSF53448">
    <property type="entry name" value="Nucleotide-diphospho-sugar transferases"/>
    <property type="match status" value="1"/>
</dbReference>
<evidence type="ECO:0000256" key="2">
    <source>
        <dbReference type="ARBA" id="ARBA00022676"/>
    </source>
</evidence>
<feature type="transmembrane region" description="Helical" evidence="4">
    <location>
        <begin position="337"/>
        <end position="360"/>
    </location>
</feature>
<dbReference type="STRING" id="758820.SAMN00777080_5099"/>
<evidence type="ECO:0000256" key="4">
    <source>
        <dbReference type="SAM" id="Phobius"/>
    </source>
</evidence>
<dbReference type="PANTHER" id="PTHR43630">
    <property type="entry name" value="POLY-BETA-1,6-N-ACETYL-D-GLUCOSAMINE SYNTHASE"/>
    <property type="match status" value="1"/>
</dbReference>
<feature type="transmembrane region" description="Helical" evidence="4">
    <location>
        <begin position="6"/>
        <end position="23"/>
    </location>
</feature>
<comment type="similarity">
    <text evidence="1">Belongs to the glycosyltransferase 2 family.</text>
</comment>
<dbReference type="InterPro" id="IPR029044">
    <property type="entry name" value="Nucleotide-diphossugar_trans"/>
</dbReference>
<evidence type="ECO:0000256" key="1">
    <source>
        <dbReference type="ARBA" id="ARBA00006739"/>
    </source>
</evidence>
<evidence type="ECO:0000259" key="5">
    <source>
        <dbReference type="Pfam" id="PF00535"/>
    </source>
</evidence>
<organism evidence="6 7">
    <name type="scientific">Aquiflexum balticum DSM 16537</name>
    <dbReference type="NCBI Taxonomy" id="758820"/>
    <lineage>
        <taxon>Bacteria</taxon>
        <taxon>Pseudomonadati</taxon>
        <taxon>Bacteroidota</taxon>
        <taxon>Cytophagia</taxon>
        <taxon>Cytophagales</taxon>
        <taxon>Cyclobacteriaceae</taxon>
        <taxon>Aquiflexum</taxon>
    </lineage>
</organism>
<dbReference type="OrthoDB" id="9805625at2"/>
<keyword evidence="4" id="KW-1133">Transmembrane helix</keyword>
<feature type="transmembrane region" description="Helical" evidence="4">
    <location>
        <begin position="286"/>
        <end position="314"/>
    </location>
</feature>
<keyword evidence="4" id="KW-0812">Transmembrane</keyword>
<accession>A0A1W2HC01</accession>
<evidence type="ECO:0000313" key="7">
    <source>
        <dbReference type="Proteomes" id="UP000192333"/>
    </source>
</evidence>
<keyword evidence="2" id="KW-0328">Glycosyltransferase</keyword>
<dbReference type="Gene3D" id="3.90.550.10">
    <property type="entry name" value="Spore Coat Polysaccharide Biosynthesis Protein SpsA, Chain A"/>
    <property type="match status" value="1"/>
</dbReference>
<dbReference type="AlphaFoldDB" id="A0A1W2HC01"/>